<dbReference type="InterPro" id="IPR013766">
    <property type="entry name" value="Thioredoxin_domain"/>
</dbReference>
<dbReference type="Gene3D" id="1.20.120.1960">
    <property type="entry name" value="QSOX sulfhydryl oxidase domain"/>
    <property type="match status" value="1"/>
</dbReference>
<evidence type="ECO:0000256" key="8">
    <source>
        <dbReference type="RuleBase" id="RU371123"/>
    </source>
</evidence>
<dbReference type="InterPro" id="IPR036774">
    <property type="entry name" value="ERV/ALR_sulphydryl_oxid_sf"/>
</dbReference>
<reference evidence="12 13" key="1">
    <citation type="journal article" date="2017" name="Curr. Biol.">
        <title>Genome architecture and evolution of a unichromosomal asexual nematode.</title>
        <authorList>
            <person name="Fradin H."/>
            <person name="Zegar C."/>
            <person name="Gutwein M."/>
            <person name="Lucas J."/>
            <person name="Kovtun M."/>
            <person name="Corcoran D."/>
            <person name="Baugh L.R."/>
            <person name="Kiontke K."/>
            <person name="Gunsalus K."/>
            <person name="Fitch D.H."/>
            <person name="Piano F."/>
        </authorList>
    </citation>
    <scope>NUCLEOTIDE SEQUENCE [LARGE SCALE GENOMIC DNA]</scope>
    <source>
        <strain evidence="12">PF1309</strain>
    </source>
</reference>
<dbReference type="InterPro" id="IPR036249">
    <property type="entry name" value="Thioredoxin-like_sf"/>
</dbReference>
<evidence type="ECO:0000256" key="2">
    <source>
        <dbReference type="ARBA" id="ARBA00022630"/>
    </source>
</evidence>
<evidence type="ECO:0000259" key="10">
    <source>
        <dbReference type="PROSITE" id="PS51324"/>
    </source>
</evidence>
<evidence type="ECO:0000256" key="1">
    <source>
        <dbReference type="ARBA" id="ARBA00001974"/>
    </source>
</evidence>
<dbReference type="PANTHER" id="PTHR22897:SF8">
    <property type="entry name" value="SULFHYDRYL OXIDASE"/>
    <property type="match status" value="1"/>
</dbReference>
<evidence type="ECO:0000256" key="6">
    <source>
        <dbReference type="ARBA" id="ARBA00023157"/>
    </source>
</evidence>
<evidence type="ECO:0000259" key="11">
    <source>
        <dbReference type="PROSITE" id="PS51352"/>
    </source>
</evidence>
<dbReference type="Gene3D" id="1.20.120.310">
    <property type="entry name" value="ERV/ALR sulfhydryl oxidase domain"/>
    <property type="match status" value="1"/>
</dbReference>
<keyword evidence="4 8" id="KW-0274">FAD</keyword>
<dbReference type="Pfam" id="PF04777">
    <property type="entry name" value="Evr1_Alr"/>
    <property type="match status" value="1"/>
</dbReference>
<feature type="chain" id="PRO_5012833004" description="Sulfhydryl oxidase" evidence="9">
    <location>
        <begin position="19"/>
        <end position="584"/>
    </location>
</feature>
<dbReference type="Pfam" id="PF00085">
    <property type="entry name" value="Thioredoxin"/>
    <property type="match status" value="1"/>
</dbReference>
<dbReference type="AlphaFoldDB" id="A0A2A2L5P2"/>
<feature type="signal peptide" evidence="9">
    <location>
        <begin position="1"/>
        <end position="18"/>
    </location>
</feature>
<dbReference type="OrthoDB" id="59470at2759"/>
<dbReference type="PANTHER" id="PTHR22897">
    <property type="entry name" value="QUIESCIN Q6-RELATED SULFHYDRYL OXIDASE"/>
    <property type="match status" value="1"/>
</dbReference>
<dbReference type="InterPro" id="IPR039798">
    <property type="entry name" value="Sulfhydryl_oxidase"/>
</dbReference>
<dbReference type="EC" id="1.8.3.2" evidence="8"/>
<dbReference type="EMBL" id="LIAE01007154">
    <property type="protein sequence ID" value="PAV81566.1"/>
    <property type="molecule type" value="Genomic_DNA"/>
</dbReference>
<dbReference type="Proteomes" id="UP000218231">
    <property type="component" value="Unassembled WGS sequence"/>
</dbReference>
<proteinExistence type="predicted"/>
<keyword evidence="13" id="KW-1185">Reference proteome</keyword>
<dbReference type="SUPFAM" id="SSF52833">
    <property type="entry name" value="Thioredoxin-like"/>
    <property type="match status" value="1"/>
</dbReference>
<keyword evidence="6" id="KW-1015">Disulfide bond</keyword>
<keyword evidence="2 8" id="KW-0285">Flavoprotein</keyword>
<dbReference type="InterPro" id="IPR017937">
    <property type="entry name" value="Thioredoxin_CS"/>
</dbReference>
<evidence type="ECO:0000256" key="7">
    <source>
        <dbReference type="ARBA" id="ARBA00023180"/>
    </source>
</evidence>
<dbReference type="STRING" id="2018661.A0A2A2L5P2"/>
<feature type="domain" description="ERV/ALR sulfhydryl oxidase" evidence="10">
    <location>
        <begin position="428"/>
        <end position="536"/>
    </location>
</feature>
<dbReference type="GO" id="GO:0016971">
    <property type="term" value="F:flavin-dependent sulfhydryl oxidase activity"/>
    <property type="evidence" value="ECO:0007669"/>
    <property type="project" value="InterPro"/>
</dbReference>
<feature type="domain" description="Thioredoxin" evidence="11">
    <location>
        <begin position="23"/>
        <end position="158"/>
    </location>
</feature>
<dbReference type="Gene3D" id="3.40.30.10">
    <property type="entry name" value="Glutaredoxin"/>
    <property type="match status" value="2"/>
</dbReference>
<gene>
    <name evidence="12" type="ORF">WR25_02771</name>
</gene>
<dbReference type="GO" id="GO:0003756">
    <property type="term" value="F:protein disulfide isomerase activity"/>
    <property type="evidence" value="ECO:0007669"/>
    <property type="project" value="TreeGrafter"/>
</dbReference>
<evidence type="ECO:0000256" key="9">
    <source>
        <dbReference type="SAM" id="SignalP"/>
    </source>
</evidence>
<dbReference type="SUPFAM" id="SSF69000">
    <property type="entry name" value="FAD-dependent thiol oxidase"/>
    <property type="match status" value="1"/>
</dbReference>
<comment type="caution">
    <text evidence="12">The sequence shown here is derived from an EMBL/GenBank/DDBJ whole genome shotgun (WGS) entry which is preliminary data.</text>
</comment>
<sequence>MLRLLLLHLWWLIPLVASSVASYGTQPKGANPTLYTPQDLVIQLDEFSFNDTVFCAFAQGQDCPAFLVEMYSDWCGHCRSFAPLYKALADDVAGWGGVVKVAAMNCADSINEKICRSLGVQYFPYIKYFGKNMTDDGQTAPLLRPYQTLAEMRDQLTKVVIDDYSVNRFPGWPVFEFMGEVVTYGDLWLGAPPSAQHMAIVFESSPTSLVGAQLLLDLHKYRDRLISRRCLRNHPLVEALHITDFPSLAIFKRGEKKPVLVAELRRLLLREVEDFLGGPPVKNEVQSSMQFSSRKNKTTVDCEKQPEVCRDRYYVSEVDMLKSMRYALYRETARTGTPLELANLTALHSFVTLLADHFPVVSEGDNMTYLDRSSRAVRVFSHLRDFIDKKGLDQQIPVDEWQKEFLKAEESVGHPFPVNAEWEHCKGTTGQYRGYTCGLWTTFHALTVSVYKHSAESATFNPLASLQAIRDWVGNFFGCMHCRDHFLRMTTQTFKMEAQVRNPEDVYLYLWKAHNIVNARLKGRDTEDPNFLKYQFPASFLCTNCTTESGSKVHVQEFLLDYYSRIRPFHDSASASLFDSLLAL</sequence>
<dbReference type="GO" id="GO:0000139">
    <property type="term" value="C:Golgi membrane"/>
    <property type="evidence" value="ECO:0007669"/>
    <property type="project" value="TreeGrafter"/>
</dbReference>
<protein>
    <recommendedName>
        <fullName evidence="8">Sulfhydryl oxidase</fullName>
        <ecNumber evidence="8">1.8.3.2</ecNumber>
    </recommendedName>
</protein>
<dbReference type="PROSITE" id="PS51352">
    <property type="entry name" value="THIOREDOXIN_2"/>
    <property type="match status" value="1"/>
</dbReference>
<name>A0A2A2L5P2_9BILA</name>
<dbReference type="GO" id="GO:0006457">
    <property type="term" value="P:protein folding"/>
    <property type="evidence" value="ECO:0007669"/>
    <property type="project" value="TreeGrafter"/>
</dbReference>
<accession>A0A2A2L5P2</accession>
<dbReference type="PROSITE" id="PS00194">
    <property type="entry name" value="THIOREDOXIN_1"/>
    <property type="match status" value="1"/>
</dbReference>
<evidence type="ECO:0000256" key="5">
    <source>
        <dbReference type="ARBA" id="ARBA00023002"/>
    </source>
</evidence>
<evidence type="ECO:0000256" key="3">
    <source>
        <dbReference type="ARBA" id="ARBA00022729"/>
    </source>
</evidence>
<evidence type="ECO:0000313" key="13">
    <source>
        <dbReference type="Proteomes" id="UP000218231"/>
    </source>
</evidence>
<organism evidence="12 13">
    <name type="scientific">Diploscapter pachys</name>
    <dbReference type="NCBI Taxonomy" id="2018661"/>
    <lineage>
        <taxon>Eukaryota</taxon>
        <taxon>Metazoa</taxon>
        <taxon>Ecdysozoa</taxon>
        <taxon>Nematoda</taxon>
        <taxon>Chromadorea</taxon>
        <taxon>Rhabditida</taxon>
        <taxon>Rhabditina</taxon>
        <taxon>Rhabditomorpha</taxon>
        <taxon>Rhabditoidea</taxon>
        <taxon>Rhabditidae</taxon>
        <taxon>Diploscapter</taxon>
    </lineage>
</organism>
<keyword evidence="3 9" id="KW-0732">Signal</keyword>
<keyword evidence="7" id="KW-0325">Glycoprotein</keyword>
<dbReference type="InterPro" id="IPR017905">
    <property type="entry name" value="ERV/ALR_sulphydryl_oxidase"/>
</dbReference>
<keyword evidence="5 8" id="KW-0560">Oxidoreductase</keyword>
<dbReference type="FunFam" id="1.20.120.310:FF:000005">
    <property type="entry name" value="Sulfhydryl oxidase"/>
    <property type="match status" value="1"/>
</dbReference>
<evidence type="ECO:0000256" key="4">
    <source>
        <dbReference type="ARBA" id="ARBA00022827"/>
    </source>
</evidence>
<dbReference type="GO" id="GO:0005615">
    <property type="term" value="C:extracellular space"/>
    <property type="evidence" value="ECO:0007669"/>
    <property type="project" value="TreeGrafter"/>
</dbReference>
<comment type="catalytic activity">
    <reaction evidence="8">
        <text>2 R'C(R)SH + O2 = R'C(R)S-S(R)CR' + H2O2</text>
        <dbReference type="Rhea" id="RHEA:17357"/>
        <dbReference type="ChEBI" id="CHEBI:15379"/>
        <dbReference type="ChEBI" id="CHEBI:16240"/>
        <dbReference type="ChEBI" id="CHEBI:16520"/>
        <dbReference type="ChEBI" id="CHEBI:17412"/>
        <dbReference type="EC" id="1.8.3.2"/>
    </reaction>
</comment>
<dbReference type="FunFam" id="3.40.30.10:FF:000379">
    <property type="entry name" value="Sulfhydryl oxidase"/>
    <property type="match status" value="1"/>
</dbReference>
<dbReference type="PROSITE" id="PS51324">
    <property type="entry name" value="ERV_ALR"/>
    <property type="match status" value="1"/>
</dbReference>
<dbReference type="InterPro" id="IPR042568">
    <property type="entry name" value="QSOX_FAD-bd_sf"/>
</dbReference>
<comment type="cofactor">
    <cofactor evidence="1 8">
        <name>FAD</name>
        <dbReference type="ChEBI" id="CHEBI:57692"/>
    </cofactor>
</comment>
<evidence type="ECO:0000313" key="12">
    <source>
        <dbReference type="EMBL" id="PAV81566.1"/>
    </source>
</evidence>